<evidence type="ECO:0000313" key="3">
    <source>
        <dbReference type="EnsemblMetazoa" id="XP_050501060.1"/>
    </source>
</evidence>
<proteinExistence type="predicted"/>
<dbReference type="GeneID" id="126883192"/>
<dbReference type="SUPFAM" id="SSF57667">
    <property type="entry name" value="beta-beta-alpha zinc fingers"/>
    <property type="match status" value="1"/>
</dbReference>
<dbReference type="PROSITE" id="PS00028">
    <property type="entry name" value="ZINC_FINGER_C2H2_1"/>
    <property type="match status" value="2"/>
</dbReference>
<reference evidence="3" key="1">
    <citation type="submission" date="2025-05" db="UniProtKB">
        <authorList>
            <consortium name="EnsemblMetazoa"/>
        </authorList>
    </citation>
    <scope>IDENTIFICATION</scope>
</reference>
<feature type="domain" description="C2H2-type" evidence="2">
    <location>
        <begin position="49"/>
        <end position="77"/>
    </location>
</feature>
<dbReference type="InterPro" id="IPR018289">
    <property type="entry name" value="MULE_transposase_dom"/>
</dbReference>
<dbReference type="EnsemblMetazoa" id="XM_050645101.1">
    <property type="protein sequence ID" value="XP_050501058.1"/>
    <property type="gene ID" value="LOC126881072"/>
</dbReference>
<evidence type="ECO:0000256" key="1">
    <source>
        <dbReference type="PROSITE-ProRule" id="PRU00042"/>
    </source>
</evidence>
<name>A0ABM5JT03_DIAVI</name>
<dbReference type="Pfam" id="PF00096">
    <property type="entry name" value="zf-C2H2"/>
    <property type="match status" value="2"/>
</dbReference>
<dbReference type="GeneID" id="126881072"/>
<dbReference type="Pfam" id="PF10551">
    <property type="entry name" value="MULE"/>
    <property type="match status" value="1"/>
</dbReference>
<evidence type="ECO:0000313" key="4">
    <source>
        <dbReference type="Proteomes" id="UP001652700"/>
    </source>
</evidence>
<dbReference type="PANTHER" id="PTHR33936">
    <property type="entry name" value="PROTEIN CBG17840"/>
    <property type="match status" value="1"/>
</dbReference>
<dbReference type="InterPro" id="IPR013087">
    <property type="entry name" value="Znf_C2H2_type"/>
</dbReference>
<dbReference type="Proteomes" id="UP001652700">
    <property type="component" value="Unplaced"/>
</dbReference>
<keyword evidence="1" id="KW-0862">Zinc</keyword>
<dbReference type="RefSeq" id="XP_050501058.1">
    <property type="nucleotide sequence ID" value="XM_050645101.1"/>
</dbReference>
<dbReference type="EnsemblMetazoa" id="XM_050645103.1">
    <property type="protein sequence ID" value="XP_050501060.1"/>
    <property type="gene ID" value="LOC114326564"/>
</dbReference>
<evidence type="ECO:0000259" key="2">
    <source>
        <dbReference type="PROSITE" id="PS50157"/>
    </source>
</evidence>
<protein>
    <recommendedName>
        <fullName evidence="2">C2H2-type domain-containing protein</fullName>
    </recommendedName>
</protein>
<dbReference type="InterPro" id="IPR036236">
    <property type="entry name" value="Znf_C2H2_sf"/>
</dbReference>
<dbReference type="GeneID" id="114326564"/>
<sequence>MSNIERSFICCICKGPSFSKQSNLRAHVKKFHPDKLEELAPKNVKNVAAICNECNQTFSKYSNLKEHVRTFHPEKMEVLIKDKFYLYKCSECSKQFSGLANFNAHKKIHTTPKIVSHRKPKQLKCPLCKYEDIKSKLIHHFGEKHEVVVKAENMQFNSLEEFHFWKLEEEKTTRSFFVKNRSSSNVSNGTKTIYNCHRSGKYIAKGNNKRHLKYKGSNKINAFCPANITVIQEANICKVDYVKMHIGHQNNLGHLFLSQEKKRELASKIAAKIPLAAILDEIRDSMTSANFSRIHLLTKKDLHNIEQTYNLNATPVRHRNDAISVQAWVNELQKSNSVLFYKPQDDLSEEHSCLKREDFVLILMTEGQKEMLDKFGGDCICVDGTHGITSYGFELVTLLVLDDMREGFPCAFMISNRTDEDVMCILFSCIRKSLQSKISPKVFMSDMAESFFNAWIKIMSPPEYRLYCCWHVDRAWRKNLSKISAKDMQVVVYQQLRTLLQETDVKAFSLMLETFLKSLYENEATLEFANYFKIHYANKVDSWAYSYRLNSGLNTNMHLERMHHTIKYIYLKGKHNKRLDRAISALLKFVRDKLFDQLITIHKGKLCTKLRELRSRHKSSQELDHNLVIKMDTVWQVPSSTTQEIYLVEQRKVDCACKIVCLECDACFHQYSCTCIDSSVRYNMCKHIHLVCRYEQHLPGEKNAESLITETDSDQDGNALIIQECTSENKIQDLVKVLSSKETEDGDNDAKLDKEKLNLKNWIWDQIDKISSMTELNEIKRLTAPIEAVLNAVKEGSTSIKIPEENIKIPHNKNIVKQRRLFSVKKKSKRENQRVNKPSISDIQNTAVKLLHP</sequence>
<dbReference type="RefSeq" id="XP_050504392.1">
    <property type="nucleotide sequence ID" value="XM_050648435.1"/>
</dbReference>
<feature type="domain" description="C2H2-type" evidence="2">
    <location>
        <begin position="87"/>
        <end position="114"/>
    </location>
</feature>
<dbReference type="PROSITE" id="PS50157">
    <property type="entry name" value="ZINC_FINGER_C2H2_2"/>
    <property type="match status" value="2"/>
</dbReference>
<dbReference type="EnsemblMetazoa" id="XM_050648435.1">
    <property type="protein sequence ID" value="XP_050504392.1"/>
    <property type="gene ID" value="LOC126883192"/>
</dbReference>
<keyword evidence="1" id="KW-0479">Metal-binding</keyword>
<accession>A0ABM5JT03</accession>
<organism evidence="3 4">
    <name type="scientific">Diabrotica virgifera virgifera</name>
    <name type="common">western corn rootworm</name>
    <dbReference type="NCBI Taxonomy" id="50390"/>
    <lineage>
        <taxon>Eukaryota</taxon>
        <taxon>Metazoa</taxon>
        <taxon>Ecdysozoa</taxon>
        <taxon>Arthropoda</taxon>
        <taxon>Hexapoda</taxon>
        <taxon>Insecta</taxon>
        <taxon>Pterygota</taxon>
        <taxon>Neoptera</taxon>
        <taxon>Endopterygota</taxon>
        <taxon>Coleoptera</taxon>
        <taxon>Polyphaga</taxon>
        <taxon>Cucujiformia</taxon>
        <taxon>Chrysomeloidea</taxon>
        <taxon>Chrysomelidae</taxon>
        <taxon>Galerucinae</taxon>
        <taxon>Diabroticina</taxon>
        <taxon>Diabroticites</taxon>
        <taxon>Diabrotica</taxon>
    </lineage>
</organism>
<dbReference type="PANTHER" id="PTHR33936:SF24">
    <property type="entry name" value="C2H2-TYPE DOMAIN-CONTAINING PROTEIN"/>
    <property type="match status" value="1"/>
</dbReference>
<dbReference type="RefSeq" id="XP_050501060.1">
    <property type="nucleotide sequence ID" value="XM_050645103.1"/>
</dbReference>
<keyword evidence="4" id="KW-1185">Reference proteome</keyword>
<dbReference type="SMART" id="SM00355">
    <property type="entry name" value="ZnF_C2H2"/>
    <property type="match status" value="4"/>
</dbReference>
<dbReference type="Gene3D" id="3.30.160.60">
    <property type="entry name" value="Classic Zinc Finger"/>
    <property type="match status" value="2"/>
</dbReference>
<dbReference type="InterPro" id="IPR052797">
    <property type="entry name" value="RegFact_GeneExpr_CellDeath"/>
</dbReference>
<keyword evidence="1" id="KW-0863">Zinc-finger</keyword>